<protein>
    <submittedName>
        <fullName evidence="5">Uncharacterized protein</fullName>
    </submittedName>
</protein>
<keyword evidence="2" id="KW-0813">Transport</keyword>
<keyword evidence="4" id="KW-0325">Glycoprotein</keyword>
<dbReference type="InterPro" id="IPR039421">
    <property type="entry name" value="Type_1_exporter"/>
</dbReference>
<accession>A0ABD3HK88</accession>
<organism evidence="5 6">
    <name type="scientific">Riccia sorocarpa</name>
    <dbReference type="NCBI Taxonomy" id="122646"/>
    <lineage>
        <taxon>Eukaryota</taxon>
        <taxon>Viridiplantae</taxon>
        <taxon>Streptophyta</taxon>
        <taxon>Embryophyta</taxon>
        <taxon>Marchantiophyta</taxon>
        <taxon>Marchantiopsida</taxon>
        <taxon>Marchantiidae</taxon>
        <taxon>Marchantiales</taxon>
        <taxon>Ricciaceae</taxon>
        <taxon>Riccia</taxon>
    </lineage>
</organism>
<evidence type="ECO:0000256" key="1">
    <source>
        <dbReference type="ARBA" id="ARBA00007577"/>
    </source>
</evidence>
<keyword evidence="6" id="KW-1185">Reference proteome</keyword>
<dbReference type="Proteomes" id="UP001633002">
    <property type="component" value="Unassembled WGS sequence"/>
</dbReference>
<evidence type="ECO:0000256" key="4">
    <source>
        <dbReference type="ARBA" id="ARBA00023180"/>
    </source>
</evidence>
<dbReference type="PANTHER" id="PTHR43394">
    <property type="entry name" value="ATP-DEPENDENT PERMEASE MDL1, MITOCHONDRIAL"/>
    <property type="match status" value="1"/>
</dbReference>
<evidence type="ECO:0000313" key="5">
    <source>
        <dbReference type="EMBL" id="KAL3692040.1"/>
    </source>
</evidence>
<evidence type="ECO:0000313" key="6">
    <source>
        <dbReference type="Proteomes" id="UP001633002"/>
    </source>
</evidence>
<dbReference type="AlphaFoldDB" id="A0ABD3HK88"/>
<keyword evidence="3" id="KW-0677">Repeat</keyword>
<sequence>MVYESNRSCEPEPVLFATSIRENIKYGKHDATEEEIDAACVLANAAAFIKRMPQGYDTLVGDRGIQLSGGNSEGHLKKSPNSLKR</sequence>
<comment type="similarity">
    <text evidence="1">Belongs to the ABC transporter superfamily. ABCB family. Multidrug resistance exporter (TC 3.A.1.201) subfamily.</text>
</comment>
<name>A0ABD3HK88_9MARC</name>
<proteinExistence type="inferred from homology"/>
<dbReference type="InterPro" id="IPR027417">
    <property type="entry name" value="P-loop_NTPase"/>
</dbReference>
<dbReference type="SUPFAM" id="SSF52540">
    <property type="entry name" value="P-loop containing nucleoside triphosphate hydrolases"/>
    <property type="match status" value="1"/>
</dbReference>
<reference evidence="5 6" key="1">
    <citation type="submission" date="2024-09" db="EMBL/GenBank/DDBJ databases">
        <title>Chromosome-scale assembly of Riccia sorocarpa.</title>
        <authorList>
            <person name="Paukszto L."/>
        </authorList>
    </citation>
    <scope>NUCLEOTIDE SEQUENCE [LARGE SCALE GENOMIC DNA]</scope>
    <source>
        <strain evidence="5">LP-2024</strain>
        <tissue evidence="5">Aerial parts of the thallus</tissue>
    </source>
</reference>
<dbReference type="PANTHER" id="PTHR43394:SF16">
    <property type="entry name" value="ABC TRANSPORTER B FAMILY MEMBER 4-LIKE ISOFORM X1"/>
    <property type="match status" value="1"/>
</dbReference>
<dbReference type="EMBL" id="JBJQOH010000003">
    <property type="protein sequence ID" value="KAL3692040.1"/>
    <property type="molecule type" value="Genomic_DNA"/>
</dbReference>
<gene>
    <name evidence="5" type="ORF">R1sor_005691</name>
</gene>
<comment type="caution">
    <text evidence="5">The sequence shown here is derived from an EMBL/GenBank/DDBJ whole genome shotgun (WGS) entry which is preliminary data.</text>
</comment>
<evidence type="ECO:0000256" key="3">
    <source>
        <dbReference type="ARBA" id="ARBA00022737"/>
    </source>
</evidence>
<dbReference type="Gene3D" id="3.40.50.300">
    <property type="entry name" value="P-loop containing nucleotide triphosphate hydrolases"/>
    <property type="match status" value="1"/>
</dbReference>
<evidence type="ECO:0000256" key="2">
    <source>
        <dbReference type="ARBA" id="ARBA00022448"/>
    </source>
</evidence>